<dbReference type="InterPro" id="IPR001750">
    <property type="entry name" value="ND/Mrp_TM"/>
</dbReference>
<gene>
    <name evidence="11" type="primary">nad5</name>
</gene>
<reference evidence="11" key="1">
    <citation type="submission" date="2020-10" db="EMBL/GenBank/DDBJ databases">
        <title>Nuclear ribosomal and mitochondrial DNA copy number and intra-individual variation in the tunicate zooplankton salps.</title>
        <authorList>
            <person name="Goodall-Copestake W.P."/>
        </authorList>
    </citation>
    <scope>NUCLEOTIDE SEQUENCE</scope>
    <source>
        <strain evidence="11">E113_Sy1</strain>
        <tissue evidence="11">Muscle</tissue>
    </source>
</reference>
<dbReference type="GO" id="GO:0042773">
    <property type="term" value="P:ATP synthesis coupled electron transport"/>
    <property type="evidence" value="ECO:0007669"/>
    <property type="project" value="InterPro"/>
</dbReference>
<dbReference type="PANTHER" id="PTHR42829">
    <property type="entry name" value="NADH-UBIQUINONE OXIDOREDUCTASE CHAIN 5"/>
    <property type="match status" value="1"/>
</dbReference>
<feature type="transmembrane region" description="Helical" evidence="9">
    <location>
        <begin position="166"/>
        <end position="185"/>
    </location>
</feature>
<evidence type="ECO:0000256" key="7">
    <source>
        <dbReference type="ARBA" id="ARBA00031027"/>
    </source>
</evidence>
<feature type="transmembrane region" description="Helical" evidence="9">
    <location>
        <begin position="50"/>
        <end position="67"/>
    </location>
</feature>
<feature type="transmembrane region" description="Helical" evidence="9">
    <location>
        <begin position="217"/>
        <end position="234"/>
    </location>
</feature>
<dbReference type="PANTHER" id="PTHR42829:SF2">
    <property type="entry name" value="NADH-UBIQUINONE OXIDOREDUCTASE CHAIN 5"/>
    <property type="match status" value="1"/>
</dbReference>
<comment type="subcellular location">
    <subcellularLocation>
        <location evidence="1">Membrane</location>
        <topology evidence="1">Multi-pass membrane protein</topology>
    </subcellularLocation>
</comment>
<feature type="transmembrane region" description="Helical" evidence="9">
    <location>
        <begin position="240"/>
        <end position="261"/>
    </location>
</feature>
<keyword evidence="3" id="KW-0679">Respiratory chain</keyword>
<sequence>MLFGLSYTSKFMPSISFDLLSLSVLVSVCLVIILLSIFIPWYMHSEPKMYQFNILITVFTFSILMLSVTQVGLMFLIFWEILGISSYLLVSWWKGRNLANSLALVGLLSSRIGDICLFMVILGSNNLENWLNSFLILMGFSSKSAQFVFFPWLLGAMEGPGPVSALLHSSTLVLAGVILGFRMKGLGIDCGLLISGMGGIILGVIGTSIFVDMKKRVACSTVYNVGFMFLWIYLGEYGILYMHMMFHAVIKASTFVLLGVASHLLNIQDIRSFLGYSHKQMFSLFVCMLAMLSLLPMVGVLLFKETGVEMLGDTNINIWLFSSMFIISCLGFVFFSEYLILMSKQNISNSKFIPFPSFIHWSLIGEIGLVFMMMFFMLEVGFGNISIFSNYPLLLSVSLIYSLYMAGRSSFLDMQYVSKYNAFVMGNLNSLKKQFTGMEFFMLIQVLKKTEWSMMKHWSQGSKLSYPIVFMLMALGLITLSAL</sequence>
<dbReference type="GO" id="GO:0003954">
    <property type="term" value="F:NADH dehydrogenase activity"/>
    <property type="evidence" value="ECO:0007669"/>
    <property type="project" value="TreeGrafter"/>
</dbReference>
<dbReference type="InterPro" id="IPR003945">
    <property type="entry name" value="NU5C-like"/>
</dbReference>
<dbReference type="GO" id="GO:0008137">
    <property type="term" value="F:NADH dehydrogenase (ubiquinone) activity"/>
    <property type="evidence" value="ECO:0007669"/>
    <property type="project" value="UniProtKB-EC"/>
</dbReference>
<feature type="transmembrane region" description="Helical" evidence="9">
    <location>
        <begin position="20"/>
        <end position="43"/>
    </location>
</feature>
<dbReference type="GO" id="GO:0015990">
    <property type="term" value="P:electron transport coupled proton transport"/>
    <property type="evidence" value="ECO:0007669"/>
    <property type="project" value="TreeGrafter"/>
</dbReference>
<geneLocation type="mitochondrion" evidence="11"/>
<evidence type="ECO:0000313" key="11">
    <source>
        <dbReference type="EMBL" id="BCM73310.1"/>
    </source>
</evidence>
<evidence type="ECO:0000259" key="10">
    <source>
        <dbReference type="Pfam" id="PF00361"/>
    </source>
</evidence>
<dbReference type="GO" id="GO:0016020">
    <property type="term" value="C:membrane"/>
    <property type="evidence" value="ECO:0007669"/>
    <property type="project" value="UniProtKB-SubCell"/>
</dbReference>
<evidence type="ECO:0000256" key="6">
    <source>
        <dbReference type="ARBA" id="ARBA00023136"/>
    </source>
</evidence>
<name>A0AA86M5F7_9UROC</name>
<feature type="transmembrane region" description="Helical" evidence="9">
    <location>
        <begin position="102"/>
        <end position="122"/>
    </location>
</feature>
<keyword evidence="4 9" id="KW-0812">Transmembrane</keyword>
<keyword evidence="6 9" id="KW-0472">Membrane</keyword>
<dbReference type="EC" id="7.1.1.2" evidence="2"/>
<evidence type="ECO:0000256" key="1">
    <source>
        <dbReference type="ARBA" id="ARBA00004141"/>
    </source>
</evidence>
<feature type="transmembrane region" description="Helical" evidence="9">
    <location>
        <begin position="382"/>
        <end position="404"/>
    </location>
</feature>
<keyword evidence="3" id="KW-0813">Transport</keyword>
<evidence type="ECO:0000256" key="2">
    <source>
        <dbReference type="ARBA" id="ARBA00012944"/>
    </source>
</evidence>
<dbReference type="AlphaFoldDB" id="A0AA86M5F7"/>
<feature type="transmembrane region" description="Helical" evidence="9">
    <location>
        <begin position="191"/>
        <end position="210"/>
    </location>
</feature>
<accession>A0AA86M5F7</accession>
<feature type="transmembrane region" description="Helical" evidence="9">
    <location>
        <begin position="282"/>
        <end position="303"/>
    </location>
</feature>
<organism evidence="11">
    <name type="scientific">Salpa younti</name>
    <dbReference type="NCBI Taxonomy" id="2072449"/>
    <lineage>
        <taxon>Eukaryota</taxon>
        <taxon>Metazoa</taxon>
        <taxon>Chordata</taxon>
        <taxon>Tunicata</taxon>
        <taxon>Thaliacea</taxon>
        <taxon>Salpida</taxon>
        <taxon>Salpidae</taxon>
        <taxon>Salpa</taxon>
    </lineage>
</organism>
<feature type="transmembrane region" description="Helical" evidence="9">
    <location>
        <begin position="318"/>
        <end position="340"/>
    </location>
</feature>
<feature type="domain" description="NADH:quinone oxidoreductase/Mrp antiporter transmembrane" evidence="10">
    <location>
        <begin position="73"/>
        <end position="313"/>
    </location>
</feature>
<keyword evidence="3" id="KW-0249">Electron transport</keyword>
<feature type="transmembrane region" description="Helical" evidence="9">
    <location>
        <begin position="73"/>
        <end position="90"/>
    </location>
</feature>
<proteinExistence type="predicted"/>
<evidence type="ECO:0000256" key="8">
    <source>
        <dbReference type="ARBA" id="ARBA00049551"/>
    </source>
</evidence>
<comment type="catalytic activity">
    <reaction evidence="8">
        <text>a ubiquinone + NADH + 5 H(+)(in) = a ubiquinol + NAD(+) + 4 H(+)(out)</text>
        <dbReference type="Rhea" id="RHEA:29091"/>
        <dbReference type="Rhea" id="RHEA-COMP:9565"/>
        <dbReference type="Rhea" id="RHEA-COMP:9566"/>
        <dbReference type="ChEBI" id="CHEBI:15378"/>
        <dbReference type="ChEBI" id="CHEBI:16389"/>
        <dbReference type="ChEBI" id="CHEBI:17976"/>
        <dbReference type="ChEBI" id="CHEBI:57540"/>
        <dbReference type="ChEBI" id="CHEBI:57945"/>
        <dbReference type="EC" id="7.1.1.2"/>
    </reaction>
</comment>
<evidence type="ECO:0000256" key="5">
    <source>
        <dbReference type="ARBA" id="ARBA00022989"/>
    </source>
</evidence>
<evidence type="ECO:0000256" key="9">
    <source>
        <dbReference type="SAM" id="Phobius"/>
    </source>
</evidence>
<feature type="transmembrane region" description="Helical" evidence="9">
    <location>
        <begin position="352"/>
        <end position="376"/>
    </location>
</feature>
<protein>
    <recommendedName>
        <fullName evidence="2">NADH:ubiquinone reductase (H(+)-translocating)</fullName>
        <ecNumber evidence="2">7.1.1.2</ecNumber>
    </recommendedName>
    <alternativeName>
        <fullName evidence="7">NADH dehydrogenase subunit 5</fullName>
    </alternativeName>
</protein>
<evidence type="ECO:0000256" key="4">
    <source>
        <dbReference type="ARBA" id="ARBA00022692"/>
    </source>
</evidence>
<dbReference type="Pfam" id="PF00361">
    <property type="entry name" value="Proton_antipo_M"/>
    <property type="match status" value="1"/>
</dbReference>
<dbReference type="PRINTS" id="PR01434">
    <property type="entry name" value="NADHDHGNASE5"/>
</dbReference>
<dbReference type="EMBL" id="LC590037">
    <property type="protein sequence ID" value="BCM73310.1"/>
    <property type="molecule type" value="Genomic_DNA"/>
</dbReference>
<feature type="transmembrane region" description="Helical" evidence="9">
    <location>
        <begin position="134"/>
        <end position="154"/>
    </location>
</feature>
<evidence type="ECO:0000256" key="3">
    <source>
        <dbReference type="ARBA" id="ARBA00022660"/>
    </source>
</evidence>
<keyword evidence="11" id="KW-0496">Mitochondrion</keyword>
<feature type="transmembrane region" description="Helical" evidence="9">
    <location>
        <begin position="464"/>
        <end position="482"/>
    </location>
</feature>
<keyword evidence="5 9" id="KW-1133">Transmembrane helix</keyword>